<name>A0ABT9YIB1_9BACI</name>
<gene>
    <name evidence="2" type="ORF">J2S05_002142</name>
</gene>
<sequence>MNFLRLDHFVLTVKSIEASCIFYQEVLGMEIEVFGEGRKAAKFGQQKINFHQVGQEIDPKAKSPMSGSGDICLITNESQESTMEHLKQQNVEIELGPVKRTGALGPIQSIYIRDPDENLIEISRYESNT</sequence>
<dbReference type="InterPro" id="IPR029068">
    <property type="entry name" value="Glyas_Bleomycin-R_OHBP_Dase"/>
</dbReference>
<dbReference type="Proteomes" id="UP001225034">
    <property type="component" value="Unassembled WGS sequence"/>
</dbReference>
<evidence type="ECO:0000313" key="3">
    <source>
        <dbReference type="Proteomes" id="UP001225034"/>
    </source>
</evidence>
<dbReference type="PANTHER" id="PTHR21366:SF14">
    <property type="entry name" value="GLYOXALASE DOMAIN-CONTAINING PROTEIN 5"/>
    <property type="match status" value="1"/>
</dbReference>
<feature type="domain" description="VOC" evidence="1">
    <location>
        <begin position="5"/>
        <end position="125"/>
    </location>
</feature>
<keyword evidence="3" id="KW-1185">Reference proteome</keyword>
<dbReference type="InterPro" id="IPR037523">
    <property type="entry name" value="VOC_core"/>
</dbReference>
<dbReference type="EMBL" id="JAUSUA010000002">
    <property type="protein sequence ID" value="MDQ0207343.1"/>
    <property type="molecule type" value="Genomic_DNA"/>
</dbReference>
<dbReference type="RefSeq" id="WP_306982550.1">
    <property type="nucleotide sequence ID" value="NZ_JAUSUA010000002.1"/>
</dbReference>
<reference evidence="2 3" key="1">
    <citation type="submission" date="2023-07" db="EMBL/GenBank/DDBJ databases">
        <title>Genomic Encyclopedia of Type Strains, Phase IV (KMG-IV): sequencing the most valuable type-strain genomes for metagenomic binning, comparative biology and taxonomic classification.</title>
        <authorList>
            <person name="Goeker M."/>
        </authorList>
    </citation>
    <scope>NUCLEOTIDE SEQUENCE [LARGE SCALE GENOMIC DNA]</scope>
    <source>
        <strain evidence="2 3">DSM 19154</strain>
    </source>
</reference>
<dbReference type="SUPFAM" id="SSF54593">
    <property type="entry name" value="Glyoxalase/Bleomycin resistance protein/Dihydroxybiphenyl dioxygenase"/>
    <property type="match status" value="1"/>
</dbReference>
<dbReference type="CDD" id="cd07253">
    <property type="entry name" value="GLOD5"/>
    <property type="match status" value="1"/>
</dbReference>
<dbReference type="Gene3D" id="3.10.180.10">
    <property type="entry name" value="2,3-Dihydroxybiphenyl 1,2-Dioxygenase, domain 1"/>
    <property type="match status" value="1"/>
</dbReference>
<dbReference type="PANTHER" id="PTHR21366">
    <property type="entry name" value="GLYOXALASE FAMILY PROTEIN"/>
    <property type="match status" value="1"/>
</dbReference>
<comment type="caution">
    <text evidence="2">The sequence shown here is derived from an EMBL/GenBank/DDBJ whole genome shotgun (WGS) entry which is preliminary data.</text>
</comment>
<dbReference type="Pfam" id="PF00903">
    <property type="entry name" value="Glyoxalase"/>
    <property type="match status" value="1"/>
</dbReference>
<evidence type="ECO:0000259" key="1">
    <source>
        <dbReference type="PROSITE" id="PS51819"/>
    </source>
</evidence>
<proteinExistence type="predicted"/>
<protein>
    <submittedName>
        <fullName evidence="2">Catechol 2,3-dioxygenase-like lactoylglutathione lyase family enzyme</fullName>
    </submittedName>
</protein>
<dbReference type="PROSITE" id="PS51819">
    <property type="entry name" value="VOC"/>
    <property type="match status" value="1"/>
</dbReference>
<dbReference type="InterPro" id="IPR050383">
    <property type="entry name" value="GlyoxalaseI/FosfomycinResist"/>
</dbReference>
<organism evidence="2 3">
    <name type="scientific">Alkalicoccobacillus murimartini</name>
    <dbReference type="NCBI Taxonomy" id="171685"/>
    <lineage>
        <taxon>Bacteria</taxon>
        <taxon>Bacillati</taxon>
        <taxon>Bacillota</taxon>
        <taxon>Bacilli</taxon>
        <taxon>Bacillales</taxon>
        <taxon>Bacillaceae</taxon>
        <taxon>Alkalicoccobacillus</taxon>
    </lineage>
</organism>
<evidence type="ECO:0000313" key="2">
    <source>
        <dbReference type="EMBL" id="MDQ0207343.1"/>
    </source>
</evidence>
<accession>A0ABT9YIB1</accession>
<dbReference type="InterPro" id="IPR004360">
    <property type="entry name" value="Glyas_Fos-R_dOase_dom"/>
</dbReference>